<dbReference type="GO" id="GO:0005789">
    <property type="term" value="C:endoplasmic reticulum membrane"/>
    <property type="evidence" value="ECO:0007669"/>
    <property type="project" value="TreeGrafter"/>
</dbReference>
<dbReference type="AlphaFoldDB" id="A0A420HA99"/>
<organism evidence="1 2">
    <name type="scientific">Golovinomyces cichoracearum</name>
    <dbReference type="NCBI Taxonomy" id="62708"/>
    <lineage>
        <taxon>Eukaryota</taxon>
        <taxon>Fungi</taxon>
        <taxon>Dikarya</taxon>
        <taxon>Ascomycota</taxon>
        <taxon>Pezizomycotina</taxon>
        <taxon>Leotiomycetes</taxon>
        <taxon>Erysiphales</taxon>
        <taxon>Erysiphaceae</taxon>
        <taxon>Golovinomyces</taxon>
    </lineage>
</organism>
<keyword evidence="2" id="KW-1185">Reference proteome</keyword>
<dbReference type="PANTHER" id="PTHR28022">
    <property type="entry name" value="GPI MANNOSYLTRANSFERASE 2 SUBUNIT PGA1"/>
    <property type="match status" value="1"/>
</dbReference>
<dbReference type="InterPro" id="IPR019433">
    <property type="entry name" value="GPI_ManTrfase_II_coact_Pga1"/>
</dbReference>
<dbReference type="EMBL" id="MCBQ01021026">
    <property type="protein sequence ID" value="RKF54355.1"/>
    <property type="molecule type" value="Genomic_DNA"/>
</dbReference>
<dbReference type="PANTHER" id="PTHR28022:SF1">
    <property type="entry name" value="GPI MANNOSYLTRANSFERASE 2 SUBUNIT PGA1"/>
    <property type="match status" value="1"/>
</dbReference>
<evidence type="ECO:0000313" key="1">
    <source>
        <dbReference type="EMBL" id="RKF54355.1"/>
    </source>
</evidence>
<dbReference type="GO" id="GO:0000030">
    <property type="term" value="F:mannosyltransferase activity"/>
    <property type="evidence" value="ECO:0007669"/>
    <property type="project" value="TreeGrafter"/>
</dbReference>
<accession>A0A420HA99</accession>
<dbReference type="Proteomes" id="UP000283383">
    <property type="component" value="Unassembled WGS sequence"/>
</dbReference>
<sequence length="240" mass="27219">MNVFVSLIIYTFTKIVGVSANIEKVLIFGPKLDSISQLESLNLDYLDLRSLSPEYGTLRSYIPAEFPSYSSVHGRESWTLLHGLTEGQRYEVRICWAATQPTSFILETFDVTDILTNPKLKSSLARSYETKLPQLNGLTEIREQNYQGLKSIEQFSSMLFLRIFAAADYYTSNSSLMQDVPPVHVDIILDPYTFNICPRSLIPTAAYIFILAISGWILSNTLNEWAEVCHKSGLKDQKKQ</sequence>
<name>A0A420HA99_9PEZI</name>
<evidence type="ECO:0000313" key="2">
    <source>
        <dbReference type="Proteomes" id="UP000283383"/>
    </source>
</evidence>
<gene>
    <name evidence="1" type="ORF">GcM3_210018</name>
</gene>
<dbReference type="GO" id="GO:0031501">
    <property type="term" value="C:mannosyltransferase complex"/>
    <property type="evidence" value="ECO:0007669"/>
    <property type="project" value="TreeGrafter"/>
</dbReference>
<reference evidence="1 2" key="1">
    <citation type="journal article" date="2018" name="BMC Genomics">
        <title>Comparative genome analyses reveal sequence features reflecting distinct modes of host-adaptation between dicot and monocot powdery mildew.</title>
        <authorList>
            <person name="Wu Y."/>
            <person name="Ma X."/>
            <person name="Pan Z."/>
            <person name="Kale S.D."/>
            <person name="Song Y."/>
            <person name="King H."/>
            <person name="Zhang Q."/>
            <person name="Presley C."/>
            <person name="Deng X."/>
            <person name="Wei C.I."/>
            <person name="Xiao S."/>
        </authorList>
    </citation>
    <scope>NUCLEOTIDE SEQUENCE [LARGE SCALE GENOMIC DNA]</scope>
    <source>
        <strain evidence="1">UMSG3</strain>
    </source>
</reference>
<comment type="caution">
    <text evidence="1">The sequence shown here is derived from an EMBL/GenBank/DDBJ whole genome shotgun (WGS) entry which is preliminary data.</text>
</comment>
<dbReference type="GO" id="GO:0006506">
    <property type="term" value="P:GPI anchor biosynthetic process"/>
    <property type="evidence" value="ECO:0007669"/>
    <property type="project" value="TreeGrafter"/>
</dbReference>
<proteinExistence type="predicted"/>
<protein>
    <submittedName>
        <fullName evidence="1">Uncharacterized protein</fullName>
    </submittedName>
</protein>